<comment type="subcellular location">
    <subcellularLocation>
        <location evidence="2">Cytoplasm</location>
        <location evidence="2">Cytoskeleton</location>
        <location evidence="2">Cilium axoneme</location>
    </subcellularLocation>
    <subcellularLocation>
        <location evidence="1">Membrane</location>
        <topology evidence="1">Single-pass membrane protein</topology>
    </subcellularLocation>
</comment>
<feature type="region of interest" description="Disordered" evidence="11">
    <location>
        <begin position="588"/>
        <end position="616"/>
    </location>
</feature>
<accession>A0A8J4GJ53</accession>
<evidence type="ECO:0000256" key="9">
    <source>
        <dbReference type="ARBA" id="ARBA00023170"/>
    </source>
</evidence>
<dbReference type="Pfam" id="PF13855">
    <property type="entry name" value="LRR_8"/>
    <property type="match status" value="1"/>
</dbReference>
<keyword evidence="6" id="KW-0677">Repeat</keyword>
<feature type="compositionally biased region" description="Polar residues" evidence="11">
    <location>
        <begin position="805"/>
        <end position="816"/>
    </location>
</feature>
<evidence type="ECO:0000256" key="2">
    <source>
        <dbReference type="ARBA" id="ARBA00004430"/>
    </source>
</evidence>
<evidence type="ECO:0000256" key="1">
    <source>
        <dbReference type="ARBA" id="ARBA00004167"/>
    </source>
</evidence>
<feature type="transmembrane region" description="Helical" evidence="12">
    <location>
        <begin position="1601"/>
        <end position="1623"/>
    </location>
</feature>
<evidence type="ECO:0000256" key="11">
    <source>
        <dbReference type="SAM" id="MobiDB-lite"/>
    </source>
</evidence>
<organism evidence="15 16">
    <name type="scientific">Volvox reticuliferus</name>
    <dbReference type="NCBI Taxonomy" id="1737510"/>
    <lineage>
        <taxon>Eukaryota</taxon>
        <taxon>Viridiplantae</taxon>
        <taxon>Chlorophyta</taxon>
        <taxon>core chlorophytes</taxon>
        <taxon>Chlorophyceae</taxon>
        <taxon>CS clade</taxon>
        <taxon>Chlamydomonadales</taxon>
        <taxon>Volvocaceae</taxon>
        <taxon>Volvox</taxon>
    </lineage>
</organism>
<feature type="region of interest" description="Disordered" evidence="11">
    <location>
        <begin position="213"/>
        <end position="255"/>
    </location>
</feature>
<evidence type="ECO:0000256" key="7">
    <source>
        <dbReference type="ARBA" id="ARBA00022989"/>
    </source>
</evidence>
<feature type="region of interest" description="Disordered" evidence="11">
    <location>
        <begin position="1178"/>
        <end position="1289"/>
    </location>
</feature>
<feature type="signal peptide" evidence="13">
    <location>
        <begin position="1"/>
        <end position="23"/>
    </location>
</feature>
<dbReference type="OrthoDB" id="548545at2759"/>
<dbReference type="SUPFAM" id="SSF52058">
    <property type="entry name" value="L domain-like"/>
    <property type="match status" value="1"/>
</dbReference>
<keyword evidence="10" id="KW-0325">Glycoprotein</keyword>
<evidence type="ECO:0000256" key="3">
    <source>
        <dbReference type="ARBA" id="ARBA00022614"/>
    </source>
</evidence>
<dbReference type="EMBL" id="BNCQ01000025">
    <property type="protein sequence ID" value="GIM07870.1"/>
    <property type="molecule type" value="Genomic_DNA"/>
</dbReference>
<keyword evidence="7 12" id="KW-1133">Transmembrane helix</keyword>
<evidence type="ECO:0000256" key="6">
    <source>
        <dbReference type="ARBA" id="ARBA00022737"/>
    </source>
</evidence>
<feature type="compositionally biased region" description="Polar residues" evidence="11">
    <location>
        <begin position="1203"/>
        <end position="1212"/>
    </location>
</feature>
<feature type="compositionally biased region" description="Polar residues" evidence="11">
    <location>
        <begin position="1677"/>
        <end position="1689"/>
    </location>
</feature>
<comment type="caution">
    <text evidence="15">The sequence shown here is derived from an EMBL/GenBank/DDBJ whole genome shotgun (WGS) entry which is preliminary data.</text>
</comment>
<dbReference type="InterPro" id="IPR032675">
    <property type="entry name" value="LRR_dom_sf"/>
</dbReference>
<dbReference type="EMBL" id="BNCP01000024">
    <property type="protein sequence ID" value="GIL82488.1"/>
    <property type="molecule type" value="Genomic_DNA"/>
</dbReference>
<feature type="region of interest" description="Disordered" evidence="11">
    <location>
        <begin position="1659"/>
        <end position="1689"/>
    </location>
</feature>
<feature type="compositionally biased region" description="Polar residues" evidence="11">
    <location>
        <begin position="1268"/>
        <end position="1282"/>
    </location>
</feature>
<feature type="region of interest" description="Disordered" evidence="11">
    <location>
        <begin position="1363"/>
        <end position="1383"/>
    </location>
</feature>
<dbReference type="InterPro" id="IPR001611">
    <property type="entry name" value="Leu-rich_rpt"/>
</dbReference>
<dbReference type="PANTHER" id="PTHR27000:SF642">
    <property type="entry name" value="INACTIVE LEUCINE-RICH REPEAT RECEPTOR KINASE XIAO-RELATED"/>
    <property type="match status" value="1"/>
</dbReference>
<sequence length="1689" mass="173206">MPRWLAQCAFNVILLLIGRICAAQGPSPSLQPWSPPLPRPSPSLVVPLQVISLYYLDFITQAALCSRVADIGCMGEDLQWLIDLEPFPLTTGTSGSPSTDLYCIGNNDTGCKWRTIQDYKAASGSDTHAYIPLELTIRAKNITRMFMLGHAIWTVDQYSVAASYIMRQLSALTITCTQAVPVFAPYVLEPLIMALSGAVMDFGWNTTTGAGATTTVPRAGSSSSSSSSSNTTSDASTKTPPATFSRLYSPPTNWSSPLRSLSIQDCGLTGQLPPASFWLQLPSLEHLDLSRNQLSGPLPATFGPSPPLSYLNLSYNRISGPLTASMARYGGCGRILDLSYNDLRGKLPDAWLSNACSLRGKSQFRLEAWLRRRQLFEEGEHESGPDGGVAKVVSSPVLSYRATKPLTAVTEGTTPSSSSTMTETATTGTSNSYAFWLSYPMSYMYGTDNCPLFGVAWRQSVAARVISGGVPFNFTVLLYGNPHLSTPGGSGAGYAAAASEWLQFQIRDNACTIFDPLPGLLWVWCTFGGTALAVLIAALVQLLYAVRGARMGVRPDRHAASKRSREKGPNVKAHVMPAAAGSRAVTVPVSCDAPAPPGKAEAATSGADGGGGGRSVTGDMVAKREAVVAAAGNQLAPGYGDQPSNGDNGADCGVNKGERQDGAARSPASAASGGGGGGMARLIIVAHARRYSANAAHRLSSYGSAVVNWLGAFSAWLFWDIPWADIARAVVAIAIHLGAVGLTFAMSRPQRVAYCGHIRQCGTYLYVIPPSLSAISIGLTVFLMKAMRELARSMASRVAAVNPDSRPQTASGNSTAAKEVGRSLAKGVESAAQPGGADEEKLEQTKASSNDGEATEPRMTPSTPVKAPRLPEWSTGQSWVSGLQPGRSGLSSPALAEPQAGSVARTETMPLFEACALPVSAPMSGTTSASSRSSSKRVAPTAFSQAPALAAGIVSGGGGGDSSGGSGTPVRPLLCLQGSGGGPVAESLAPVEADLEDVVSAAAVAAAAVAAAAGAATATGQADGRRGRVPARLYGKNAKAAAVGAPGRLLPASPYGAPHQCAHGLEAAAGTRARASLHNTFVLSRSGSRSGGCGFSPGVVHDAGKWGCGSPGGGLESLAEVMAGTTAAGHVGGTPRPGTEADATDGECAGQGRVRFSLPNPVQLRDAGPSQPHGLVGTLTWQEPKSPSSCRAVGESIEADGSNPCSSISSYTEVRDSGMATAAGGGGGGGGSARAGVGSSEGPDRMPLTASARRSSLRPSPTAAYHSGVSTLGSSTATSTPSVLPPGSLPGASTDIGFNGSESSMQFITKEQMRGGRPLVSSASTSNRGSRKLRVVVEFNTPSNANWCNDPDLPGHMGTPTAMQQVPTPSSVSQVPESSTPKHGATWLEDRLAALATLSTTAPVPAPVTAAGCGRMPSVAAAAAVAAAKTRKRSGGTAAGADRNHPAQPGGTPGGGGISHLQPEALQMVNQYLRDYAFGKKGSGWVACVGRALLSVVAVLLIFAPLAPLAAAAALLAALIIIIHSIYARITGYNRVSGGAIPSSASRFDQLAKSLRLSGNLVLTLHTHVAAWVICMPLGVLTGVLYGLGYMWGKDSVPMPWVWLGCNSACLAGVLLVLIELALQMRTWEKGVCSYPYAMVLQAATAASVAVSTAGAAATGQGDRNTSAADSAGSGIANGTSHNRQGEVS</sequence>
<feature type="compositionally biased region" description="Gly residues" evidence="11">
    <location>
        <begin position="1223"/>
        <end position="1233"/>
    </location>
</feature>
<feature type="compositionally biased region" description="Low complexity" evidence="11">
    <location>
        <begin position="1234"/>
        <end position="1264"/>
    </location>
</feature>
<feature type="region of interest" description="Disordered" evidence="11">
    <location>
        <begin position="799"/>
        <end position="902"/>
    </location>
</feature>
<evidence type="ECO:0000313" key="17">
    <source>
        <dbReference type="Proteomes" id="UP000747110"/>
    </source>
</evidence>
<feature type="compositionally biased region" description="Polar residues" evidence="11">
    <location>
        <begin position="1363"/>
        <end position="1381"/>
    </location>
</feature>
<dbReference type="Proteomes" id="UP000722791">
    <property type="component" value="Unassembled WGS sequence"/>
</dbReference>
<gene>
    <name evidence="14" type="ORF">Vretifemale_11311</name>
    <name evidence="15" type="ORF">Vretimale_11926</name>
</gene>
<keyword evidence="17" id="KW-1185">Reference proteome</keyword>
<evidence type="ECO:0000256" key="13">
    <source>
        <dbReference type="SAM" id="SignalP"/>
    </source>
</evidence>
<keyword evidence="8 12" id="KW-0472">Membrane</keyword>
<feature type="compositionally biased region" description="Low complexity" evidence="11">
    <location>
        <begin position="213"/>
        <end position="239"/>
    </location>
</feature>
<dbReference type="Proteomes" id="UP000747110">
    <property type="component" value="Unassembled WGS sequence"/>
</dbReference>
<evidence type="ECO:0000313" key="16">
    <source>
        <dbReference type="Proteomes" id="UP000722791"/>
    </source>
</evidence>
<reference evidence="15" key="1">
    <citation type="journal article" date="2021" name="Proc. Natl. Acad. Sci. U.S.A.">
        <title>Three genomes in the algal genus Volvox reveal the fate of a haploid sex-determining region after a transition to homothallism.</title>
        <authorList>
            <person name="Yamamoto K."/>
            <person name="Hamaji T."/>
            <person name="Kawai-Toyooka H."/>
            <person name="Matsuzaki R."/>
            <person name="Takahashi F."/>
            <person name="Nishimura Y."/>
            <person name="Kawachi M."/>
            <person name="Noguchi H."/>
            <person name="Minakuchi Y."/>
            <person name="Umen J.G."/>
            <person name="Toyoda A."/>
            <person name="Nozaki H."/>
        </authorList>
    </citation>
    <scope>NUCLEOTIDE SEQUENCE</scope>
    <source>
        <strain evidence="15">NIES-3785</strain>
        <strain evidence="14">NIES-3786</strain>
    </source>
</reference>
<feature type="compositionally biased region" description="Low complexity" evidence="11">
    <location>
        <begin position="924"/>
        <end position="933"/>
    </location>
</feature>
<keyword evidence="4 12" id="KW-0812">Transmembrane</keyword>
<feature type="region of interest" description="Disordered" evidence="11">
    <location>
        <begin position="1433"/>
        <end position="1460"/>
    </location>
</feature>
<feature type="chain" id="PRO_5036433633" description="GP46-like surface antigen" evidence="13">
    <location>
        <begin position="24"/>
        <end position="1689"/>
    </location>
</feature>
<name>A0A8J4GJ53_9CHLO</name>
<keyword evidence="5 13" id="KW-0732">Signal</keyword>
<feature type="compositionally biased region" description="Polar residues" evidence="11">
    <location>
        <begin position="1179"/>
        <end position="1189"/>
    </location>
</feature>
<feature type="transmembrane region" description="Helical" evidence="12">
    <location>
        <begin position="699"/>
        <end position="719"/>
    </location>
</feature>
<evidence type="ECO:0000256" key="5">
    <source>
        <dbReference type="ARBA" id="ARBA00022729"/>
    </source>
</evidence>
<feature type="region of interest" description="Disordered" evidence="11">
    <location>
        <begin position="921"/>
        <end position="940"/>
    </location>
</feature>
<feature type="region of interest" description="Disordered" evidence="11">
    <location>
        <begin position="635"/>
        <end position="675"/>
    </location>
</feature>
<keyword evidence="9" id="KW-0675">Receptor</keyword>
<feature type="transmembrane region" description="Helical" evidence="12">
    <location>
        <begin position="1569"/>
        <end position="1589"/>
    </location>
</feature>
<evidence type="ECO:0000256" key="8">
    <source>
        <dbReference type="ARBA" id="ARBA00023136"/>
    </source>
</evidence>
<feature type="transmembrane region" description="Helical" evidence="12">
    <location>
        <begin position="725"/>
        <end position="744"/>
    </location>
</feature>
<dbReference type="GO" id="GO:0016020">
    <property type="term" value="C:membrane"/>
    <property type="evidence" value="ECO:0007669"/>
    <property type="project" value="UniProtKB-SubCell"/>
</dbReference>
<feature type="transmembrane region" description="Helical" evidence="12">
    <location>
        <begin position="521"/>
        <end position="544"/>
    </location>
</feature>
<evidence type="ECO:0000256" key="4">
    <source>
        <dbReference type="ARBA" id="ARBA00022692"/>
    </source>
</evidence>
<feature type="transmembrane region" description="Helical" evidence="12">
    <location>
        <begin position="764"/>
        <end position="784"/>
    </location>
</feature>
<evidence type="ECO:0000256" key="12">
    <source>
        <dbReference type="SAM" id="Phobius"/>
    </source>
</evidence>
<feature type="transmembrane region" description="Helical" evidence="12">
    <location>
        <begin position="1509"/>
        <end position="1527"/>
    </location>
</feature>
<evidence type="ECO:0008006" key="18">
    <source>
        <dbReference type="Google" id="ProtNLM"/>
    </source>
</evidence>
<evidence type="ECO:0000256" key="10">
    <source>
        <dbReference type="ARBA" id="ARBA00023180"/>
    </source>
</evidence>
<dbReference type="GO" id="GO:0005930">
    <property type="term" value="C:axoneme"/>
    <property type="evidence" value="ECO:0007669"/>
    <property type="project" value="UniProtKB-SubCell"/>
</dbReference>
<dbReference type="PANTHER" id="PTHR27000">
    <property type="entry name" value="LEUCINE-RICH REPEAT RECEPTOR-LIKE PROTEIN KINASE FAMILY PROTEIN-RELATED"/>
    <property type="match status" value="1"/>
</dbReference>
<evidence type="ECO:0000313" key="15">
    <source>
        <dbReference type="EMBL" id="GIM07870.1"/>
    </source>
</evidence>
<keyword evidence="3" id="KW-0433">Leucine-rich repeat</keyword>
<proteinExistence type="predicted"/>
<evidence type="ECO:0000313" key="14">
    <source>
        <dbReference type="EMBL" id="GIL82488.1"/>
    </source>
</evidence>
<dbReference type="Gene3D" id="3.80.10.10">
    <property type="entry name" value="Ribonuclease Inhibitor"/>
    <property type="match status" value="1"/>
</dbReference>
<protein>
    <recommendedName>
        <fullName evidence="18">GP46-like surface antigen</fullName>
    </recommendedName>
</protein>